<gene>
    <name evidence="1" type="ORF">EYW47_05710</name>
</gene>
<accession>A0A4R5MEK3</accession>
<dbReference type="RefSeq" id="WP_133193897.1">
    <property type="nucleotide sequence ID" value="NZ_JBHUCW010000006.1"/>
</dbReference>
<dbReference type="Proteomes" id="UP000295722">
    <property type="component" value="Unassembled WGS sequence"/>
</dbReference>
<sequence>MDALRAGLQENSPAILPNIDELVSPIAVRAEHIYAEIIDADFLRLIRKLPVATNAEPIHHDLVSKRMTAMNDRISLEEGKRAALPSDAAQAPVMLTDEQRGAIEWAAGRAHVASLGKPIDGMEGQRWRVLNDLFRAAPVATAAAAQPAPSCDPADVCAGCRCEYGATYGAPDSAAQPDEQAKADRDLTLYGESFMVDGKHVSLERITRLFRDTARQPGAMLIAGEARMSDAARDVFAERARQVNEEGWDTAHDDRHVTFSLSQAAACYAFHACGVYAGSCPVLWPWDYEHRKPTTPRRDLVKAGALILAEIEHIDRTEGKAQ</sequence>
<dbReference type="AlphaFoldDB" id="A0A4R5MEK3"/>
<name>A0A4R5MEK3_9BURK</name>
<evidence type="ECO:0000313" key="1">
    <source>
        <dbReference type="EMBL" id="TDG25334.1"/>
    </source>
</evidence>
<evidence type="ECO:0000313" key="2">
    <source>
        <dbReference type="Proteomes" id="UP000295722"/>
    </source>
</evidence>
<reference evidence="1 2" key="1">
    <citation type="submission" date="2019-03" db="EMBL/GenBank/DDBJ databases">
        <title>Paraburkholderia sp. 4M-K11, isolated from subtropical forest soil.</title>
        <authorList>
            <person name="Gao Z.-H."/>
            <person name="Qiu L.-H."/>
        </authorList>
    </citation>
    <scope>NUCLEOTIDE SEQUENCE [LARGE SCALE GENOMIC DNA]</scope>
    <source>
        <strain evidence="1 2">4M-K11</strain>
    </source>
</reference>
<protein>
    <submittedName>
        <fullName evidence="1">Uncharacterized protein</fullName>
    </submittedName>
</protein>
<dbReference type="EMBL" id="SMRP01000002">
    <property type="protein sequence ID" value="TDG25334.1"/>
    <property type="molecule type" value="Genomic_DNA"/>
</dbReference>
<organism evidence="1 2">
    <name type="scientific">Paraburkholderia silviterrae</name>
    <dbReference type="NCBI Taxonomy" id="2528715"/>
    <lineage>
        <taxon>Bacteria</taxon>
        <taxon>Pseudomonadati</taxon>
        <taxon>Pseudomonadota</taxon>
        <taxon>Betaproteobacteria</taxon>
        <taxon>Burkholderiales</taxon>
        <taxon>Burkholderiaceae</taxon>
        <taxon>Paraburkholderia</taxon>
    </lineage>
</organism>
<proteinExistence type="predicted"/>
<comment type="caution">
    <text evidence="1">The sequence shown here is derived from an EMBL/GenBank/DDBJ whole genome shotgun (WGS) entry which is preliminary data.</text>
</comment>
<dbReference type="OrthoDB" id="9115426at2"/>
<keyword evidence="2" id="KW-1185">Reference proteome</keyword>